<accession>A0A821Y668</accession>
<keyword evidence="4" id="KW-1185">Reference proteome</keyword>
<dbReference type="EMBL" id="CAJOBZ010000077">
    <property type="protein sequence ID" value="CAF4954600.1"/>
    <property type="molecule type" value="Genomic_DNA"/>
</dbReference>
<dbReference type="AlphaFoldDB" id="A0A821Y668"/>
<organism evidence="3 4">
    <name type="scientific">Pieris macdunnoughi</name>
    <dbReference type="NCBI Taxonomy" id="345717"/>
    <lineage>
        <taxon>Eukaryota</taxon>
        <taxon>Metazoa</taxon>
        <taxon>Ecdysozoa</taxon>
        <taxon>Arthropoda</taxon>
        <taxon>Hexapoda</taxon>
        <taxon>Insecta</taxon>
        <taxon>Pterygota</taxon>
        <taxon>Neoptera</taxon>
        <taxon>Endopterygota</taxon>
        <taxon>Lepidoptera</taxon>
        <taxon>Glossata</taxon>
        <taxon>Ditrysia</taxon>
        <taxon>Papilionoidea</taxon>
        <taxon>Pieridae</taxon>
        <taxon>Pierinae</taxon>
        <taxon>Pieris</taxon>
    </lineage>
</organism>
<proteinExistence type="predicted"/>
<evidence type="ECO:0000313" key="4">
    <source>
        <dbReference type="Proteomes" id="UP000663880"/>
    </source>
</evidence>
<feature type="compositionally biased region" description="Basic and acidic residues" evidence="2">
    <location>
        <begin position="403"/>
        <end position="424"/>
    </location>
</feature>
<protein>
    <recommendedName>
        <fullName evidence="5">Mitochondrial 28S ribosomal protein S27</fullName>
    </recommendedName>
</protein>
<reference evidence="3" key="1">
    <citation type="submission" date="2021-02" db="EMBL/GenBank/DDBJ databases">
        <authorList>
            <person name="Steward A R."/>
        </authorList>
    </citation>
    <scope>NUCLEOTIDE SEQUENCE</scope>
</reference>
<evidence type="ECO:0000313" key="3">
    <source>
        <dbReference type="EMBL" id="CAF4954600.1"/>
    </source>
</evidence>
<comment type="caution">
    <text evidence="3">The sequence shown here is derived from an EMBL/GenBank/DDBJ whole genome shotgun (WGS) entry which is preliminary data.</text>
</comment>
<comment type="subcellular location">
    <subcellularLocation>
        <location evidence="1">Mitochondrion</location>
    </subcellularLocation>
</comment>
<gene>
    <name evidence="3" type="ORF">PMACD_LOCUS16058</name>
</gene>
<dbReference type="PANTHER" id="PTHR21393">
    <property type="entry name" value="MITOCHONDRIAL 28S RIBOSOMAL PROTEIN S27"/>
    <property type="match status" value="1"/>
</dbReference>
<dbReference type="PANTHER" id="PTHR21393:SF0">
    <property type="entry name" value="SMALL RIBOSOMAL SUBUNIT PROTEIN MS27"/>
    <property type="match status" value="1"/>
</dbReference>
<dbReference type="GO" id="GO:0005739">
    <property type="term" value="C:mitochondrion"/>
    <property type="evidence" value="ECO:0007669"/>
    <property type="project" value="UniProtKB-SubCell"/>
</dbReference>
<feature type="region of interest" description="Disordered" evidence="2">
    <location>
        <begin position="403"/>
        <end position="436"/>
    </location>
</feature>
<name>A0A821Y668_9NEOP</name>
<dbReference type="InterPro" id="IPR019266">
    <property type="entry name" value="Ribosomal_mS27"/>
</dbReference>
<dbReference type="OrthoDB" id="19830at2759"/>
<dbReference type="InterPro" id="IPR034913">
    <property type="entry name" value="mS27/PTCD2"/>
</dbReference>
<dbReference type="Pfam" id="PF10037">
    <property type="entry name" value="MRP-S27"/>
    <property type="match status" value="1"/>
</dbReference>
<evidence type="ECO:0000256" key="1">
    <source>
        <dbReference type="ARBA" id="ARBA00004173"/>
    </source>
</evidence>
<evidence type="ECO:0008006" key="5">
    <source>
        <dbReference type="Google" id="ProtNLM"/>
    </source>
</evidence>
<dbReference type="Proteomes" id="UP000663880">
    <property type="component" value="Unassembled WGS sequence"/>
</dbReference>
<evidence type="ECO:0000256" key="2">
    <source>
        <dbReference type="SAM" id="MobiDB-lite"/>
    </source>
</evidence>
<sequence>MFRSLRNKFLIKIPLINTPKNTFLTNEYKCANAWNSQVNSTVLAKVNLGDFYTSLDQNYSSKGTISAIDVDIFANAVRDGVYLEELKDLLHKLRLSGETGNTLESTHHATVRNFMEFGNIQELVDILKHPLNYGIFLDYYTANLLLDKLIKSQDYEMATNVAALIMLQEDYTNEITSSLCQYACYKFIIEHKPDNQEQPKEAEKNKKVEEVKIRIKFLRNPYFDDHFDIKDIKLLSGKTLACISKCFSDNVSNNLQILGWLFYKKYDQLSTLVDKLSQNNSFKVHKEVIDLLKLMASEESKECVDKCINLLSNVKVAEGSIEESIKNLVENAINKSQSKDISMQEKMFKDWEAMREQKLQEQIARLDRIKRVQAIEEKQNLLQKEEQKLWFFENEEKIDLQIEEKEQMEDKSQIKSKTQDKSDVDYIPPEILPRRR</sequence>